<comment type="caution">
    <text evidence="3">The sequence shown here is derived from an EMBL/GenBank/DDBJ whole genome shotgun (WGS) entry which is preliminary data.</text>
</comment>
<dbReference type="PRINTS" id="PR00449">
    <property type="entry name" value="RASTRNSFRMNG"/>
</dbReference>
<dbReference type="GO" id="GO:0005525">
    <property type="term" value="F:GTP binding"/>
    <property type="evidence" value="ECO:0007669"/>
    <property type="project" value="UniProtKB-KW"/>
</dbReference>
<dbReference type="InterPro" id="IPR027417">
    <property type="entry name" value="P-loop_NTPase"/>
</dbReference>
<gene>
    <name evidence="3" type="ORF">LCGC14_0914920</name>
</gene>
<dbReference type="Pfam" id="PF00071">
    <property type="entry name" value="Ras"/>
    <property type="match status" value="1"/>
</dbReference>
<dbReference type="SUPFAM" id="SSF103196">
    <property type="entry name" value="Roadblock/LC7 domain"/>
    <property type="match status" value="1"/>
</dbReference>
<evidence type="ECO:0000313" key="3">
    <source>
        <dbReference type="EMBL" id="KKN22463.1"/>
    </source>
</evidence>
<dbReference type="PANTHER" id="PTHR47977">
    <property type="entry name" value="RAS-RELATED PROTEIN RAB"/>
    <property type="match status" value="1"/>
</dbReference>
<dbReference type="NCBIfam" id="TIGR00231">
    <property type="entry name" value="small_GTP"/>
    <property type="match status" value="1"/>
</dbReference>
<dbReference type="InterPro" id="IPR005225">
    <property type="entry name" value="Small_GTP-bd"/>
</dbReference>
<dbReference type="EMBL" id="LAZR01003059">
    <property type="protein sequence ID" value="KKN22463.1"/>
    <property type="molecule type" value="Genomic_DNA"/>
</dbReference>
<name>A0A0F9RZ94_9ZZZZ</name>
<dbReference type="SUPFAM" id="SSF52540">
    <property type="entry name" value="P-loop containing nucleoside triphosphate hydrolases"/>
    <property type="match status" value="1"/>
</dbReference>
<protein>
    <recommendedName>
        <fullName evidence="4">Roadblock/LAMTOR2 domain-containing protein</fullName>
    </recommendedName>
</protein>
<evidence type="ECO:0000256" key="2">
    <source>
        <dbReference type="ARBA" id="ARBA00023134"/>
    </source>
</evidence>
<dbReference type="CDD" id="cd00154">
    <property type="entry name" value="Rab"/>
    <property type="match status" value="1"/>
</dbReference>
<dbReference type="InterPro" id="IPR050227">
    <property type="entry name" value="Rab"/>
</dbReference>
<dbReference type="SMART" id="SM00175">
    <property type="entry name" value="RAB"/>
    <property type="match status" value="1"/>
</dbReference>
<reference evidence="3" key="1">
    <citation type="journal article" date="2015" name="Nature">
        <title>Complex archaea that bridge the gap between prokaryotes and eukaryotes.</title>
        <authorList>
            <person name="Spang A."/>
            <person name="Saw J.H."/>
            <person name="Jorgensen S.L."/>
            <person name="Zaremba-Niedzwiedzka K."/>
            <person name="Martijn J."/>
            <person name="Lind A.E."/>
            <person name="van Eijk R."/>
            <person name="Schleper C."/>
            <person name="Guy L."/>
            <person name="Ettema T.J."/>
        </authorList>
    </citation>
    <scope>NUCLEOTIDE SEQUENCE</scope>
</reference>
<dbReference type="Gene3D" id="3.30.450.30">
    <property type="entry name" value="Dynein light chain 2a, cytoplasmic"/>
    <property type="match status" value="1"/>
</dbReference>
<evidence type="ECO:0008006" key="4">
    <source>
        <dbReference type="Google" id="ProtNLM"/>
    </source>
</evidence>
<proteinExistence type="predicted"/>
<dbReference type="Gene3D" id="3.40.50.300">
    <property type="entry name" value="P-loop containing nucleotide triphosphate hydrolases"/>
    <property type="match status" value="1"/>
</dbReference>
<dbReference type="GO" id="GO:0003924">
    <property type="term" value="F:GTPase activity"/>
    <property type="evidence" value="ECO:0007669"/>
    <property type="project" value="InterPro"/>
</dbReference>
<dbReference type="FunFam" id="3.40.50.300:FF:001447">
    <property type="entry name" value="Ras-related protein Rab-1B"/>
    <property type="match status" value="1"/>
</dbReference>
<sequence>MLPSLKILKVILKHYFDEINGILGVAICDRDGFIIASQFKEGDEEESDSIIGAISAILDSYIDRIKTEFGTQGNFFNITQTGDKKFAFCSQGPQSILTTVANQETSDTEIRVYSEHVASKIELVLDGNEDVSPQIPEIIKALAKTRGGTLPRGGGEYSNKLILTGDYSVGKTSLILRYVENKFGKNYISTLGVQISKKTVNLNDTTKMNFIIWDIAGQIGQMATYRSRFYNGANAAFIVIDRTRAGNLNSIEKWYNDLKKSIPRNIAIVIVGNKSDLVDDIVITEEEIKEVAKKFDFHYILTSAKTGEHVNDAFLYIAYRVLENL</sequence>
<dbReference type="SMART" id="SM00174">
    <property type="entry name" value="RHO"/>
    <property type="match status" value="1"/>
</dbReference>
<keyword evidence="1" id="KW-0547">Nucleotide-binding</keyword>
<keyword evidence="2" id="KW-0342">GTP-binding</keyword>
<dbReference type="InterPro" id="IPR001806">
    <property type="entry name" value="Small_GTPase"/>
</dbReference>
<accession>A0A0F9RZ94</accession>
<organism evidence="3">
    <name type="scientific">marine sediment metagenome</name>
    <dbReference type="NCBI Taxonomy" id="412755"/>
    <lineage>
        <taxon>unclassified sequences</taxon>
        <taxon>metagenomes</taxon>
        <taxon>ecological metagenomes</taxon>
    </lineage>
</organism>
<dbReference type="AlphaFoldDB" id="A0A0F9RZ94"/>
<dbReference type="PROSITE" id="PS51419">
    <property type="entry name" value="RAB"/>
    <property type="match status" value="1"/>
</dbReference>
<evidence type="ECO:0000256" key="1">
    <source>
        <dbReference type="ARBA" id="ARBA00022741"/>
    </source>
</evidence>
<dbReference type="SMART" id="SM00173">
    <property type="entry name" value="RAS"/>
    <property type="match status" value="1"/>
</dbReference>